<organism evidence="2">
    <name type="scientific">virus sp. ctn3M15</name>
    <dbReference type="NCBI Taxonomy" id="2825821"/>
    <lineage>
        <taxon>Viruses</taxon>
    </lineage>
</organism>
<dbReference type="PROSITE" id="PS50853">
    <property type="entry name" value="FN3"/>
    <property type="match status" value="1"/>
</dbReference>
<proteinExistence type="predicted"/>
<accession>A0A8S5RLV1</accession>
<evidence type="ECO:0000313" key="2">
    <source>
        <dbReference type="EMBL" id="DAE32090.1"/>
    </source>
</evidence>
<reference evidence="2" key="1">
    <citation type="journal article" date="2021" name="Proc. Natl. Acad. Sci. U.S.A.">
        <title>A Catalog of Tens of Thousands of Viruses from Human Metagenomes Reveals Hidden Associations with Chronic Diseases.</title>
        <authorList>
            <person name="Tisza M.J."/>
            <person name="Buck C.B."/>
        </authorList>
    </citation>
    <scope>NUCLEOTIDE SEQUENCE</scope>
    <source>
        <strain evidence="2">Ctn3M15</strain>
    </source>
</reference>
<feature type="domain" description="Fibronectin type-III" evidence="1">
    <location>
        <begin position="702"/>
        <end position="795"/>
    </location>
</feature>
<dbReference type="InterPro" id="IPR032876">
    <property type="entry name" value="J_dom"/>
</dbReference>
<dbReference type="EMBL" id="BK059116">
    <property type="protein sequence ID" value="DAE32090.1"/>
    <property type="molecule type" value="Genomic_DNA"/>
</dbReference>
<dbReference type="InterPro" id="IPR053171">
    <property type="entry name" value="Viral_Tip_Attach_Protein"/>
</dbReference>
<protein>
    <submittedName>
        <fullName evidence="2">Tail protein</fullName>
    </submittedName>
</protein>
<sequence length="1276" mass="141777">MGGRSGGGGSTPYEAPNTLNSAQSLRIIDAICEGEIKGFAGGNDKPWKSIYFDDTPVQNADGSFNFKGIVGFFQRGTPDQTYIPGFDASERAVPVSVEVKNRNQIVRAVTDELVNRLRVTVGVERNYRVADNGDTRPAETIMLVDLVGNNGIVSSKTVAFTEKSSGVYYQDVLFDKLPSVPFNIRVSRVSADSSTDREVNKTYFASYVEIIDAKLSYPHTALAALAMDSDQFGSNNPRRNYLIDGMLVNVPSNYDPVKRTYTGSVWDGSFKKAWTNNPAWVFYDVLTQPRYSTLARRLKTADIDKWTLYQVGKYCDELVDDGFGGKEPRFVCNAYITSRRQAGEFLLDLASVFRGLPVWDGNRFSLVMDADSDPVAMYNNSNVKDGMFAYSGVPLKSITTAVVVQYVDKFDGYRTKTEYVEDQQAVKRYGLNVKQITAFGCDSRGQAARYGAWVLETELRQQSAIKFTVGREGLRHLPYDVVQVMDNDYAGGEVSGRLKAVSGLTVTLDRDVEDSVGRALSVQMADSLKAFKIMAQPAKNRLELSEAVNVEAGSAWVLMGRVKPRLYRIIGTKENAEEGTFEVSGILHDPAKYAAVDNRARFETNITTLHGAELRLSLPEIKSEGDKLVISWDNLTADGSVLSYDIKIYRDNKLYRHIPDATTAEISLENLPNGQYRAEIRGRNARGVLSAPIEKGWTIDYAIRSLTTTARTNAIQLDWILPNTPMRNISTEVWYSKENNLQKAKKLAVVGYPQSTYTLVGASVVDTFYFWVRIIDSMGNTGEFSDAVSGKSDDNPEPLLKLIQGNLGEDSFSAELWKLINSKGVSKADVEKQIGNITIAGKTLKGLGDSLSSLMTLTTKGKTKDGKEIITGIAQGIDGATGQSEFNIQADKFALVDPNGTQLSQPFVIRLVDGRGKVGLSGDFISDGLILGKHIAANQEIQAPRINGGQLDIGGGNFTVSPQGSVVANNAVVRGRIEGSDGYFSGVVKASRIEGDVMKVYRLPRVSAGMWGERLPVGDLPYMVKFEVDVHMKMKYIRSTNDRGMSIYRLKNPPENIFKLMFNEEGQPLDIELPPDEIRVDSQVVYQDGLRNRWVKIRSRGWLLGRWKDGFIRFVVNIPEDYSIVDCVPFVQTAYLSDIDEEYKKLSGKMVWRDVNGGSLTRMSAIQIFEGRFAVVGADRMARMYLPANIYGVEFEYRVNGNNDWASGVHWDCGASFVTAKEFDRYNHNETFKSFKSESGSVVMYSSILLSAAQNWQWIELRNVRVLVPESDTRRF</sequence>
<evidence type="ECO:0000259" key="1">
    <source>
        <dbReference type="PROSITE" id="PS50853"/>
    </source>
</evidence>
<dbReference type="Pfam" id="PF13550">
    <property type="entry name" value="Phage-tail_3"/>
    <property type="match status" value="1"/>
</dbReference>
<dbReference type="Pfam" id="PF24801">
    <property type="entry name" value="FNIII-A_GpJ"/>
    <property type="match status" value="1"/>
</dbReference>
<dbReference type="Pfam" id="PF09327">
    <property type="entry name" value="Phage_Tail_Tip"/>
    <property type="match status" value="1"/>
</dbReference>
<dbReference type="InterPro" id="IPR015406">
    <property type="entry name" value="GpJ_CSF"/>
</dbReference>
<dbReference type="InterPro" id="IPR013783">
    <property type="entry name" value="Ig-like_fold"/>
</dbReference>
<dbReference type="InterPro" id="IPR003961">
    <property type="entry name" value="FN3_dom"/>
</dbReference>
<dbReference type="Gene3D" id="2.60.40.10">
    <property type="entry name" value="Immunoglobulins"/>
    <property type="match status" value="1"/>
</dbReference>
<name>A0A8S5RLV1_9VIRU</name>
<dbReference type="InterPro" id="IPR055385">
    <property type="entry name" value="GpJ_HDII-ins2"/>
</dbReference>
<dbReference type="PANTHER" id="PTHR36251">
    <property type="entry name" value="FELS-1 PROPHAGE HOST SPECIFICITY PROTEIN-RELATED"/>
    <property type="match status" value="1"/>
</dbReference>
<dbReference type="PANTHER" id="PTHR36251:SF2">
    <property type="entry name" value="GIFSY-2 PROPHAGE HOST SPECIFICITY PROTEIN J, PHAGE LAMBDA"/>
    <property type="match status" value="1"/>
</dbReference>